<keyword evidence="3" id="KW-1185">Reference proteome</keyword>
<organism evidence="2 3">
    <name type="scientific">Phaseolus vulgaris</name>
    <name type="common">Kidney bean</name>
    <name type="synonym">French bean</name>
    <dbReference type="NCBI Taxonomy" id="3885"/>
    <lineage>
        <taxon>Eukaryota</taxon>
        <taxon>Viridiplantae</taxon>
        <taxon>Streptophyta</taxon>
        <taxon>Embryophyta</taxon>
        <taxon>Tracheophyta</taxon>
        <taxon>Spermatophyta</taxon>
        <taxon>Magnoliopsida</taxon>
        <taxon>eudicotyledons</taxon>
        <taxon>Gunneridae</taxon>
        <taxon>Pentapetalae</taxon>
        <taxon>rosids</taxon>
        <taxon>fabids</taxon>
        <taxon>Fabales</taxon>
        <taxon>Fabaceae</taxon>
        <taxon>Papilionoideae</taxon>
        <taxon>50 kb inversion clade</taxon>
        <taxon>NPAAA clade</taxon>
        <taxon>indigoferoid/millettioid clade</taxon>
        <taxon>Phaseoleae</taxon>
        <taxon>Phaseolus</taxon>
    </lineage>
</organism>
<dbReference type="STRING" id="3885.V7BEU3"/>
<gene>
    <name evidence="2" type="ORF">PHAVU_007G127900g</name>
</gene>
<dbReference type="SMR" id="V7BEU3"/>
<reference evidence="3" key="1">
    <citation type="journal article" date="2014" name="Nat. Genet.">
        <title>A reference genome for common bean and genome-wide analysis of dual domestications.</title>
        <authorList>
            <person name="Schmutz J."/>
            <person name="McClean P.E."/>
            <person name="Mamidi S."/>
            <person name="Wu G.A."/>
            <person name="Cannon S.B."/>
            <person name="Grimwood J."/>
            <person name="Jenkins J."/>
            <person name="Shu S."/>
            <person name="Song Q."/>
            <person name="Chavarro C."/>
            <person name="Torres-Torres M."/>
            <person name="Geffroy V."/>
            <person name="Moghaddam S.M."/>
            <person name="Gao D."/>
            <person name="Abernathy B."/>
            <person name="Barry K."/>
            <person name="Blair M."/>
            <person name="Brick M.A."/>
            <person name="Chovatia M."/>
            <person name="Gepts P."/>
            <person name="Goodstein D.M."/>
            <person name="Gonzales M."/>
            <person name="Hellsten U."/>
            <person name="Hyten D.L."/>
            <person name="Jia G."/>
            <person name="Kelly J.D."/>
            <person name="Kudrna D."/>
            <person name="Lee R."/>
            <person name="Richard M.M."/>
            <person name="Miklas P.N."/>
            <person name="Osorno J.M."/>
            <person name="Rodrigues J."/>
            <person name="Thareau V."/>
            <person name="Urrea C.A."/>
            <person name="Wang M."/>
            <person name="Yu Y."/>
            <person name="Zhang M."/>
            <person name="Wing R.A."/>
            <person name="Cregan P.B."/>
            <person name="Rokhsar D.S."/>
            <person name="Jackson S.A."/>
        </authorList>
    </citation>
    <scope>NUCLEOTIDE SEQUENCE [LARGE SCALE GENOMIC DNA]</scope>
    <source>
        <strain evidence="3">cv. G19833</strain>
    </source>
</reference>
<name>V7BEU3_PHAVU</name>
<evidence type="ECO:0000256" key="1">
    <source>
        <dbReference type="SAM" id="MobiDB-lite"/>
    </source>
</evidence>
<dbReference type="AlphaFoldDB" id="V7BEU3"/>
<proteinExistence type="predicted"/>
<feature type="region of interest" description="Disordered" evidence="1">
    <location>
        <begin position="1"/>
        <end position="20"/>
    </location>
</feature>
<dbReference type="EMBL" id="CM002294">
    <property type="protein sequence ID" value="ESW16085.1"/>
    <property type="molecule type" value="Genomic_DNA"/>
</dbReference>
<dbReference type="Gramene" id="ESW16085">
    <property type="protein sequence ID" value="ESW16085"/>
    <property type="gene ID" value="PHAVU_007G127900g"/>
</dbReference>
<evidence type="ECO:0000313" key="3">
    <source>
        <dbReference type="Proteomes" id="UP000000226"/>
    </source>
</evidence>
<dbReference type="Proteomes" id="UP000000226">
    <property type="component" value="Chromosome 7"/>
</dbReference>
<evidence type="ECO:0000313" key="2">
    <source>
        <dbReference type="EMBL" id="ESW16085.1"/>
    </source>
</evidence>
<protein>
    <submittedName>
        <fullName evidence="2">Uncharacterized protein</fullName>
    </submittedName>
</protein>
<accession>V7BEU3</accession>
<sequence length="81" mass="9226">MVSKPTDSASKPRKQLGEPANDALRTLSLKINQLKKQIQAERIVYIKVKLIPDLCCLSLILLRMSLYFYSLFAGEITFCFC</sequence>